<dbReference type="InterPro" id="IPR051782">
    <property type="entry name" value="ABC_Transporter_VariousFunc"/>
</dbReference>
<protein>
    <submittedName>
        <fullName evidence="5">ABC transporter ATP-binding protein</fullName>
    </submittedName>
</protein>
<gene>
    <name evidence="5" type="ORF">CRV06_10305</name>
</gene>
<dbReference type="InterPro" id="IPR003439">
    <property type="entry name" value="ABC_transporter-like_ATP-bd"/>
</dbReference>
<evidence type="ECO:0000259" key="4">
    <source>
        <dbReference type="PROSITE" id="PS50893"/>
    </source>
</evidence>
<dbReference type="InterPro" id="IPR003593">
    <property type="entry name" value="AAA+_ATPase"/>
</dbReference>
<evidence type="ECO:0000256" key="1">
    <source>
        <dbReference type="ARBA" id="ARBA00022448"/>
    </source>
</evidence>
<dbReference type="RefSeq" id="WP_129082411.1">
    <property type="nucleotide sequence ID" value="NZ_CP041070.1"/>
</dbReference>
<dbReference type="Gene3D" id="3.40.50.300">
    <property type="entry name" value="P-loop containing nucleotide triphosphate hydrolases"/>
    <property type="match status" value="1"/>
</dbReference>
<dbReference type="Proteomes" id="UP000290191">
    <property type="component" value="Unassembled WGS sequence"/>
</dbReference>
<keyword evidence="2" id="KW-0547">Nucleotide-binding</keyword>
<accession>A0A4Q0Y0C7</accession>
<dbReference type="Pfam" id="PF00005">
    <property type="entry name" value="ABC_tran"/>
    <property type="match status" value="1"/>
</dbReference>
<evidence type="ECO:0000256" key="2">
    <source>
        <dbReference type="ARBA" id="ARBA00022741"/>
    </source>
</evidence>
<keyword evidence="1" id="KW-0813">Transport</keyword>
<dbReference type="InterPro" id="IPR027417">
    <property type="entry name" value="P-loop_NTPase"/>
</dbReference>
<dbReference type="SUPFAM" id="SSF52540">
    <property type="entry name" value="P-loop containing nucleoside triphosphate hydrolases"/>
    <property type="match status" value="1"/>
</dbReference>
<organism evidence="5 6">
    <name type="scientific">Halarcobacter anaerophilus</name>
    <dbReference type="NCBI Taxonomy" id="877500"/>
    <lineage>
        <taxon>Bacteria</taxon>
        <taxon>Pseudomonadati</taxon>
        <taxon>Campylobacterota</taxon>
        <taxon>Epsilonproteobacteria</taxon>
        <taxon>Campylobacterales</taxon>
        <taxon>Arcobacteraceae</taxon>
        <taxon>Halarcobacter</taxon>
    </lineage>
</organism>
<sequence length="216" mass="24911">MIKISNLTKQFNSHKSLNNVNIEFQKNDHIALMGPNGAGKTTLIRSIMGYYHPTSGEILINGKDPIKNRTEVLKIISFVPQLPPPIKLNLDELIKYIERSSNVNKELILHYANEMKLDIKSNLYKSFFKLSGGMKQKMLIAISLARKSDIIIYDEPTANLDPKARDDFYRLLKEDKNEKISLFVTHRLEEVKKIVNRQVYMDLGEIVINKKIKEIL</sequence>
<name>A0A4Q0Y0C7_9BACT</name>
<dbReference type="AlphaFoldDB" id="A0A4Q0Y0C7"/>
<keyword evidence="6" id="KW-1185">Reference proteome</keyword>
<dbReference type="PROSITE" id="PS00211">
    <property type="entry name" value="ABC_TRANSPORTER_1"/>
    <property type="match status" value="1"/>
</dbReference>
<dbReference type="GO" id="GO:0016887">
    <property type="term" value="F:ATP hydrolysis activity"/>
    <property type="evidence" value="ECO:0007669"/>
    <property type="project" value="InterPro"/>
</dbReference>
<dbReference type="SMART" id="SM00382">
    <property type="entry name" value="AAA"/>
    <property type="match status" value="1"/>
</dbReference>
<dbReference type="CDD" id="cd03230">
    <property type="entry name" value="ABC_DR_subfamily_A"/>
    <property type="match status" value="1"/>
</dbReference>
<dbReference type="InterPro" id="IPR017871">
    <property type="entry name" value="ABC_transporter-like_CS"/>
</dbReference>
<evidence type="ECO:0000313" key="5">
    <source>
        <dbReference type="EMBL" id="RXJ62524.1"/>
    </source>
</evidence>
<dbReference type="EMBL" id="PDKO01000008">
    <property type="protein sequence ID" value="RXJ62524.1"/>
    <property type="molecule type" value="Genomic_DNA"/>
</dbReference>
<dbReference type="OrthoDB" id="9778870at2"/>
<proteinExistence type="predicted"/>
<reference evidence="5 6" key="1">
    <citation type="submission" date="2017-10" db="EMBL/GenBank/DDBJ databases">
        <title>Genomics of the genus Arcobacter.</title>
        <authorList>
            <person name="Perez-Cataluna A."/>
            <person name="Figueras M.J."/>
        </authorList>
    </citation>
    <scope>NUCLEOTIDE SEQUENCE [LARGE SCALE GENOMIC DNA]</scope>
    <source>
        <strain evidence="5 6">DSM 24636</strain>
    </source>
</reference>
<evidence type="ECO:0000313" key="6">
    <source>
        <dbReference type="Proteomes" id="UP000290191"/>
    </source>
</evidence>
<evidence type="ECO:0000256" key="3">
    <source>
        <dbReference type="ARBA" id="ARBA00022840"/>
    </source>
</evidence>
<feature type="domain" description="ABC transporter" evidence="4">
    <location>
        <begin position="2"/>
        <end position="216"/>
    </location>
</feature>
<dbReference type="GO" id="GO:0005524">
    <property type="term" value="F:ATP binding"/>
    <property type="evidence" value="ECO:0007669"/>
    <property type="project" value="UniProtKB-KW"/>
</dbReference>
<dbReference type="STRING" id="877500.GCA_000935065_00992"/>
<dbReference type="PROSITE" id="PS50893">
    <property type="entry name" value="ABC_TRANSPORTER_2"/>
    <property type="match status" value="1"/>
</dbReference>
<comment type="caution">
    <text evidence="5">The sequence shown here is derived from an EMBL/GenBank/DDBJ whole genome shotgun (WGS) entry which is preliminary data.</text>
</comment>
<dbReference type="PANTHER" id="PTHR42939">
    <property type="entry name" value="ABC TRANSPORTER ATP-BINDING PROTEIN ALBC-RELATED"/>
    <property type="match status" value="1"/>
</dbReference>
<dbReference type="PANTHER" id="PTHR42939:SF1">
    <property type="entry name" value="ABC TRANSPORTER ATP-BINDING PROTEIN ALBC-RELATED"/>
    <property type="match status" value="1"/>
</dbReference>
<keyword evidence="3 5" id="KW-0067">ATP-binding</keyword>